<gene>
    <name evidence="2" type="ORF">LQ567_24060</name>
</gene>
<reference evidence="2 3" key="1">
    <citation type="submission" date="2021-11" db="EMBL/GenBank/DDBJ databases">
        <title>Genomic of Niabella pedocola.</title>
        <authorList>
            <person name="Wu T."/>
        </authorList>
    </citation>
    <scope>NUCLEOTIDE SEQUENCE [LARGE SCALE GENOMIC DNA]</scope>
    <source>
        <strain evidence="2 3">JCM 31011</strain>
    </source>
</reference>
<dbReference type="RefSeq" id="WP_231008467.1">
    <property type="nucleotide sequence ID" value="NZ_JAJNEC010000007.1"/>
</dbReference>
<evidence type="ECO:0000313" key="3">
    <source>
        <dbReference type="Proteomes" id="UP001199816"/>
    </source>
</evidence>
<sequence>MRLKPFSLSAVALATLLASCGGGAEGTTETTATSFCTDSACIKDPIRLGSPTPDKPSVTVSFKDCQIDSIVFDNGKAGNAKIGFADFFGGRPVKPSKSLFGYEFGDGQAAWLKFNDCATGRGYLIKVPAAKGVSPMKYFSAVNSFDPKFRVADGLVSYYDNTFLYVEDVQTGKVAKTLLTDTGVKGVDHDNVHSFLDSVNIQKDHLYAKIKYEGKDIVHDVPLSFK</sequence>
<feature type="signal peptide" evidence="1">
    <location>
        <begin position="1"/>
        <end position="24"/>
    </location>
</feature>
<keyword evidence="1" id="KW-0732">Signal</keyword>
<keyword evidence="3" id="KW-1185">Reference proteome</keyword>
<evidence type="ECO:0000256" key="1">
    <source>
        <dbReference type="SAM" id="SignalP"/>
    </source>
</evidence>
<accession>A0ABS8PXS9</accession>
<name>A0ABS8PXS9_9BACT</name>
<dbReference type="PROSITE" id="PS51257">
    <property type="entry name" value="PROKAR_LIPOPROTEIN"/>
    <property type="match status" value="1"/>
</dbReference>
<dbReference type="EMBL" id="JAJNEC010000007">
    <property type="protein sequence ID" value="MCD2425880.1"/>
    <property type="molecule type" value="Genomic_DNA"/>
</dbReference>
<proteinExistence type="predicted"/>
<protein>
    <recommendedName>
        <fullName evidence="4">Lipoprotein</fullName>
    </recommendedName>
</protein>
<evidence type="ECO:0008006" key="4">
    <source>
        <dbReference type="Google" id="ProtNLM"/>
    </source>
</evidence>
<dbReference type="Proteomes" id="UP001199816">
    <property type="component" value="Unassembled WGS sequence"/>
</dbReference>
<evidence type="ECO:0000313" key="2">
    <source>
        <dbReference type="EMBL" id="MCD2425880.1"/>
    </source>
</evidence>
<feature type="chain" id="PRO_5045601222" description="Lipoprotein" evidence="1">
    <location>
        <begin position="25"/>
        <end position="226"/>
    </location>
</feature>
<organism evidence="2 3">
    <name type="scientific">Niabella pedocola</name>
    <dbReference type="NCBI Taxonomy" id="1752077"/>
    <lineage>
        <taxon>Bacteria</taxon>
        <taxon>Pseudomonadati</taxon>
        <taxon>Bacteroidota</taxon>
        <taxon>Chitinophagia</taxon>
        <taxon>Chitinophagales</taxon>
        <taxon>Chitinophagaceae</taxon>
        <taxon>Niabella</taxon>
    </lineage>
</organism>
<comment type="caution">
    <text evidence="2">The sequence shown here is derived from an EMBL/GenBank/DDBJ whole genome shotgun (WGS) entry which is preliminary data.</text>
</comment>